<evidence type="ECO:0000256" key="1">
    <source>
        <dbReference type="ARBA" id="ARBA00022801"/>
    </source>
</evidence>
<feature type="domain" description="PPM-type phosphatase" evidence="3">
    <location>
        <begin position="469"/>
        <end position="687"/>
    </location>
</feature>
<protein>
    <submittedName>
        <fullName evidence="4">Putative Serine phosphatase RsbU, regulator of sigma subunit</fullName>
    </submittedName>
</protein>
<dbReference type="InterPro" id="IPR052016">
    <property type="entry name" value="Bact_Sigma-Reg"/>
</dbReference>
<evidence type="ECO:0000259" key="2">
    <source>
        <dbReference type="SMART" id="SM00065"/>
    </source>
</evidence>
<dbReference type="HOGENOM" id="CLU_000445_43_8_11"/>
<dbReference type="RefSeq" id="WP_014376154.1">
    <property type="nucleotide sequence ID" value="NC_016943.1"/>
</dbReference>
<dbReference type="OrthoDB" id="118142at2"/>
<evidence type="ECO:0000313" key="5">
    <source>
        <dbReference type="Proteomes" id="UP000007517"/>
    </source>
</evidence>
<dbReference type="InterPro" id="IPR036457">
    <property type="entry name" value="PPM-type-like_dom_sf"/>
</dbReference>
<dbReference type="Pfam" id="PF01590">
    <property type="entry name" value="GAF"/>
    <property type="match status" value="1"/>
</dbReference>
<dbReference type="KEGG" id="bsd:BLASA_2367"/>
<organism evidence="4 5">
    <name type="scientific">Blastococcus saxobsidens (strain DD2)</name>
    <dbReference type="NCBI Taxonomy" id="1146883"/>
    <lineage>
        <taxon>Bacteria</taxon>
        <taxon>Bacillati</taxon>
        <taxon>Actinomycetota</taxon>
        <taxon>Actinomycetes</taxon>
        <taxon>Geodermatophilales</taxon>
        <taxon>Geodermatophilaceae</taxon>
        <taxon>Blastococcus</taxon>
    </lineage>
</organism>
<dbReference type="InterPro" id="IPR003018">
    <property type="entry name" value="GAF"/>
</dbReference>
<dbReference type="eggNOG" id="COG2208">
    <property type="taxonomic scope" value="Bacteria"/>
</dbReference>
<dbReference type="Gene3D" id="3.30.450.20">
    <property type="entry name" value="PAS domain"/>
    <property type="match status" value="1"/>
</dbReference>
<proteinExistence type="predicted"/>
<dbReference type="InterPro" id="IPR029016">
    <property type="entry name" value="GAF-like_dom_sf"/>
</dbReference>
<reference evidence="4 5" key="1">
    <citation type="journal article" date="2012" name="J. Bacteriol.">
        <title>Genome Sequence of Blastococcus saxobsidens DD2, a Stone-Inhabiting Bacterium.</title>
        <authorList>
            <person name="Chouaia B."/>
            <person name="Crotti E."/>
            <person name="Brusetti L."/>
            <person name="Daffonchio D."/>
            <person name="Essoussi I."/>
            <person name="Nouioui I."/>
            <person name="Sbissi I."/>
            <person name="Ghodhbane-Gtari F."/>
            <person name="Gtari M."/>
            <person name="Vacherie B."/>
            <person name="Barbe V."/>
            <person name="Medigue C."/>
            <person name="Gury J."/>
            <person name="Pujic P."/>
            <person name="Normand P."/>
        </authorList>
    </citation>
    <scope>NUCLEOTIDE SEQUENCE [LARGE SCALE GENOMIC DNA]</scope>
    <source>
        <strain evidence="4 5">DD2</strain>
    </source>
</reference>
<dbReference type="Proteomes" id="UP000007517">
    <property type="component" value="Chromosome"/>
</dbReference>
<dbReference type="Pfam" id="PF07228">
    <property type="entry name" value="SpoIIE"/>
    <property type="match status" value="1"/>
</dbReference>
<dbReference type="eggNOG" id="COG2203">
    <property type="taxonomic scope" value="Bacteria"/>
</dbReference>
<dbReference type="PANTHER" id="PTHR43156:SF2">
    <property type="entry name" value="STAGE II SPORULATION PROTEIN E"/>
    <property type="match status" value="1"/>
</dbReference>
<dbReference type="STRING" id="1146883.BLASA_2367"/>
<name>H6RVJ6_BLASD</name>
<dbReference type="Gene3D" id="3.30.450.40">
    <property type="match status" value="1"/>
</dbReference>
<accession>H6RVJ6</accession>
<evidence type="ECO:0000259" key="3">
    <source>
        <dbReference type="SMART" id="SM00331"/>
    </source>
</evidence>
<keyword evidence="1" id="KW-0378">Hydrolase</keyword>
<evidence type="ECO:0000313" key="4">
    <source>
        <dbReference type="EMBL" id="CCG03271.1"/>
    </source>
</evidence>
<dbReference type="EMBL" id="FO117623">
    <property type="protein sequence ID" value="CCG03271.1"/>
    <property type="molecule type" value="Genomic_DNA"/>
</dbReference>
<keyword evidence="5" id="KW-1185">Reference proteome</keyword>
<feature type="domain" description="GAF" evidence="2">
    <location>
        <begin position="290"/>
        <end position="449"/>
    </location>
</feature>
<reference evidence="5" key="2">
    <citation type="submission" date="2012-02" db="EMBL/GenBank/DDBJ databases">
        <title>Complete genome sequence of Blastococcus saxobsidens strain DD2.</title>
        <authorList>
            <person name="Genoscope."/>
        </authorList>
    </citation>
    <scope>NUCLEOTIDE SEQUENCE [LARGE SCALE GENOMIC DNA]</scope>
    <source>
        <strain evidence="5">DD2</strain>
    </source>
</reference>
<dbReference type="SMART" id="SM00065">
    <property type="entry name" value="GAF"/>
    <property type="match status" value="1"/>
</dbReference>
<dbReference type="PANTHER" id="PTHR43156">
    <property type="entry name" value="STAGE II SPORULATION PROTEIN E-RELATED"/>
    <property type="match status" value="1"/>
</dbReference>
<dbReference type="SMART" id="SM00331">
    <property type="entry name" value="PP2C_SIG"/>
    <property type="match status" value="1"/>
</dbReference>
<dbReference type="Gene3D" id="3.60.40.10">
    <property type="entry name" value="PPM-type phosphatase domain"/>
    <property type="match status" value="1"/>
</dbReference>
<dbReference type="AlphaFoldDB" id="H6RVJ6"/>
<sequence>MSGHGEPGRCLLVDLSAAEAALLRRLPGQDSASVVELDARLTGVAEPVDLVVIGSLATAPLALVQRVHRLVPDAGVALLTDDVAGIRGQASYAPGVPLDLLVVSAAEDDLVEQLDRLRRSTGDRRRHAAVLAAVVRRAAAADGRAPTIPAAVGSLLEHAPIAVLVAAPSGELLGWNRRGEHLLDLREARTGRSVDTVIPGAVAFMAPLVSGAGAAGGADAAPAPLEVRIAGRVDVELTAVRSQTDDGRPVVLLLATDVTAHRQAERERDRLASQVQLLARVSETLVGSLDVAESLSRLADVLVPALADWTSIQFRPERDQLAALAVRHRDASLAAVARRVEALIARSGVGSEASRRAAAGEAVLFPAVAPATLDDQVPDADLRSLVTQLGTGSVLAVPVPGRGGVLGSLLLARAPGSPGFVRDDMSLATEIGRRAGIALDNARLYAAQRHVATGLQQSLLTEPPELPFADIAVRYVAAAREAQVGGDWYDAFRQRRGDLTVVIGDVVGHDTRAAAAMGQLRSLVRGIGFTTAGTPAQVLTAVDEAVDGLELSTIATAVLAELSPREDGGAVLRWSNAGHPPPALLGPDGRARLLDYGTGRADLLLGVDATSARHTEETTVPAGATLLLYTDGLIEARDHTIDDGLALLLEILERHARDGLDDLCDAVLGRMVPQGGQDDVAVVAVRPRPAEAGPCG</sequence>
<dbReference type="SUPFAM" id="SSF55781">
    <property type="entry name" value="GAF domain-like"/>
    <property type="match status" value="1"/>
</dbReference>
<dbReference type="GO" id="GO:0016791">
    <property type="term" value="F:phosphatase activity"/>
    <property type="evidence" value="ECO:0007669"/>
    <property type="project" value="TreeGrafter"/>
</dbReference>
<gene>
    <name evidence="4" type="ordered locus">BLASA_2367</name>
</gene>
<dbReference type="InterPro" id="IPR001932">
    <property type="entry name" value="PPM-type_phosphatase-like_dom"/>
</dbReference>
<dbReference type="SUPFAM" id="SSF81606">
    <property type="entry name" value="PP2C-like"/>
    <property type="match status" value="1"/>
</dbReference>